<feature type="transmembrane region" description="Helical" evidence="2">
    <location>
        <begin position="132"/>
        <end position="151"/>
    </location>
</feature>
<gene>
    <name evidence="3" type="ORF">CfP315_0017</name>
</gene>
<keyword evidence="2" id="KW-0472">Membrane</keyword>
<organism evidence="3">
    <name type="scientific">Candidatus Improbicoccus pseudotrichonymphae</name>
    <dbReference type="NCBI Taxonomy" id="3033792"/>
    <lineage>
        <taxon>Bacteria</taxon>
        <taxon>Bacillati</taxon>
        <taxon>Bacillota</taxon>
        <taxon>Clostridia</taxon>
        <taxon>Candidatus Improbicoccus</taxon>
    </lineage>
</organism>
<protein>
    <submittedName>
        <fullName evidence="3">Uncharacterized protein</fullName>
    </submittedName>
</protein>
<evidence type="ECO:0000256" key="1">
    <source>
        <dbReference type="SAM" id="MobiDB-lite"/>
    </source>
</evidence>
<dbReference type="KEGG" id="ips:CfP315_0017"/>
<dbReference type="Proteomes" id="UP001337580">
    <property type="component" value="Chromosome"/>
</dbReference>
<feature type="region of interest" description="Disordered" evidence="1">
    <location>
        <begin position="13"/>
        <end position="40"/>
    </location>
</feature>
<sequence length="346" mass="39846">MKNKLIKSLMNSLNSREREVSQGDLSMKKESNGIGENKNSKKISKNNKIISSILAIVMCCQSFVGAVEPSLNTNSRDNVVESVLSLLSANNNAKNDENNESKNKNKSFVDKFAKGCYNFFAEVFAETCCKLSIFYVMSLVVGITVCFRSTFGNAVKVCGRRYRIFKIGNRRDQFDGFGFENLRISPKYPEFFYVHERSSKSKKVFARKFADGTFDRSERSLLYVRDLNVESDGPNNKFSDYSKFIVDIFRCKKMAGSEYDSFSNVLKRYFSKKGIESAEDIIIYILCLLHIIQDPNFYLTELKFEITIADVEYRKRKHVYLRIRLPIPLELADKINEVASLPDFRY</sequence>
<keyword evidence="2" id="KW-1133">Transmembrane helix</keyword>
<evidence type="ECO:0000313" key="3">
    <source>
        <dbReference type="EMBL" id="BED91529.1"/>
    </source>
</evidence>
<accession>A0AA48KYR6</accession>
<proteinExistence type="predicted"/>
<evidence type="ECO:0000256" key="2">
    <source>
        <dbReference type="SAM" id="Phobius"/>
    </source>
</evidence>
<keyword evidence="2" id="KW-0812">Transmembrane</keyword>
<reference evidence="3" key="1">
    <citation type="journal article" date="2023" name="ISME J.">
        <title>Emergence of putative energy parasites within Clostridia revealed by genome analysis of a novel endosymbiotic clade.</title>
        <authorList>
            <person name="Takahashi K."/>
            <person name="Kuwahara H."/>
            <person name="Horikawa Y."/>
            <person name="Izawa K."/>
            <person name="Kato D."/>
            <person name="Inagaki T."/>
            <person name="Yuki M."/>
            <person name="Ohkuma M."/>
            <person name="Hongoh Y."/>
        </authorList>
    </citation>
    <scope>NUCLEOTIDE SEQUENCE</scope>
    <source>
        <strain evidence="3">CfP3-15</strain>
    </source>
</reference>
<feature type="transmembrane region" description="Helical" evidence="2">
    <location>
        <begin position="49"/>
        <end position="67"/>
    </location>
</feature>
<name>A0AA48KYR6_9FIRM</name>
<feature type="compositionally biased region" description="Basic and acidic residues" evidence="1">
    <location>
        <begin position="15"/>
        <end position="31"/>
    </location>
</feature>
<dbReference type="AlphaFoldDB" id="A0AA48KYR6"/>
<dbReference type="EMBL" id="AP027924">
    <property type="protein sequence ID" value="BED91529.1"/>
    <property type="molecule type" value="Genomic_DNA"/>
</dbReference>